<dbReference type="Pfam" id="PF00496">
    <property type="entry name" value="SBP_bac_5"/>
    <property type="match status" value="1"/>
</dbReference>
<feature type="compositionally biased region" description="Basic and acidic residues" evidence="1">
    <location>
        <begin position="558"/>
        <end position="571"/>
    </location>
</feature>
<sequence>MNADTRTTDGIDRRTYLGALGAAGAAGLAGCSGGGESASDEDLGERVPTMPGAIIAGTAGSSDLERAMQHVQTQSEEVLGVPMELVNREITTYWTEAYNDQRTFNFTVSISPSFPSVLDPDNLLYSYHIKNAGANGRPNGINYADCDFSRKVDAQRTATNREQRRSHVTDALSAASADVTPITLCTSITGGAYRTDQLDPGDAGSAGASLRNPEFLWNTTATGEADGIVSNITPANIASATYMSSQPATPWVGTVYMPLLYRDRNYELAAGAAKDWTVENSYQTFTFDIREGMTFHDGSPLTAEDAKWTLEFLDDNTDSFSAINEYPYESITAVDDTTLTVEMSRPAPSWLTAFVPIWSGVLPKDVWRAAGAEENPTDPDFEGLVGSGPYRVVQYQPRQILVLEPDEDHYIDAGADLTIRGYQGRQSAFRAFQTGGLNLLINITNDTWSQIEDGMAESATVVAGDAFTSFELRAQHSFAPSMFREFRLAVSQALDRALINGMFTRGEGSPELYASFVGKNHPWRPESDDALTKIADSPRPNEEAAKQVLRDAGWGWDGDGRLHYPPEKDLTPRWPEGSTPCEEPDSFPCVPDICE</sequence>
<dbReference type="OrthoDB" id="233597at2157"/>
<dbReference type="GO" id="GO:1904680">
    <property type="term" value="F:peptide transmembrane transporter activity"/>
    <property type="evidence" value="ECO:0007669"/>
    <property type="project" value="TreeGrafter"/>
</dbReference>
<dbReference type="CDD" id="cd00995">
    <property type="entry name" value="PBP2_NikA_DppA_OppA_like"/>
    <property type="match status" value="1"/>
</dbReference>
<proteinExistence type="predicted"/>
<comment type="caution">
    <text evidence="3">The sequence shown here is derived from an EMBL/GenBank/DDBJ whole genome shotgun (WGS) entry which is preliminary data.</text>
</comment>
<dbReference type="PROSITE" id="PS51257">
    <property type="entry name" value="PROKAR_LIPOPROTEIN"/>
    <property type="match status" value="1"/>
</dbReference>
<protein>
    <recommendedName>
        <fullName evidence="2">Solute-binding protein family 5 domain-containing protein</fullName>
    </recommendedName>
</protein>
<evidence type="ECO:0000313" key="3">
    <source>
        <dbReference type="EMBL" id="GGN09318.1"/>
    </source>
</evidence>
<accession>A0A830G8W8</accession>
<name>A0A830G8W8_9EURY</name>
<reference evidence="3 4" key="1">
    <citation type="journal article" date="2019" name="Int. J. Syst. Evol. Microbiol.">
        <title>The Global Catalogue of Microorganisms (GCM) 10K type strain sequencing project: providing services to taxonomists for standard genome sequencing and annotation.</title>
        <authorList>
            <consortium name="The Broad Institute Genomics Platform"/>
            <consortium name="The Broad Institute Genome Sequencing Center for Infectious Disease"/>
            <person name="Wu L."/>
            <person name="Ma J."/>
        </authorList>
    </citation>
    <scope>NUCLEOTIDE SEQUENCE [LARGE SCALE GENOMIC DNA]</scope>
    <source>
        <strain evidence="3 4">JCM 16331</strain>
    </source>
</reference>
<dbReference type="PROSITE" id="PS51318">
    <property type="entry name" value="TAT"/>
    <property type="match status" value="1"/>
</dbReference>
<feature type="region of interest" description="Disordered" evidence="1">
    <location>
        <begin position="552"/>
        <end position="585"/>
    </location>
</feature>
<dbReference type="InterPro" id="IPR039424">
    <property type="entry name" value="SBP_5"/>
</dbReference>
<keyword evidence="4" id="KW-1185">Reference proteome</keyword>
<dbReference type="EMBL" id="BMOQ01000002">
    <property type="protein sequence ID" value="GGN09318.1"/>
    <property type="molecule type" value="Genomic_DNA"/>
</dbReference>
<dbReference type="AlphaFoldDB" id="A0A830G8W8"/>
<dbReference type="InterPro" id="IPR000914">
    <property type="entry name" value="SBP_5_dom"/>
</dbReference>
<dbReference type="Gene3D" id="3.40.190.10">
    <property type="entry name" value="Periplasmic binding protein-like II"/>
    <property type="match status" value="1"/>
</dbReference>
<dbReference type="GO" id="GO:0015833">
    <property type="term" value="P:peptide transport"/>
    <property type="evidence" value="ECO:0007669"/>
    <property type="project" value="TreeGrafter"/>
</dbReference>
<feature type="domain" description="Solute-binding protein family 5" evidence="2">
    <location>
        <begin position="270"/>
        <end position="567"/>
    </location>
</feature>
<dbReference type="RefSeq" id="WP_188877047.1">
    <property type="nucleotide sequence ID" value="NZ_BMOQ01000002.1"/>
</dbReference>
<dbReference type="Gene3D" id="3.10.105.10">
    <property type="entry name" value="Dipeptide-binding Protein, Domain 3"/>
    <property type="match status" value="2"/>
</dbReference>
<dbReference type="Proteomes" id="UP000608850">
    <property type="component" value="Unassembled WGS sequence"/>
</dbReference>
<gene>
    <name evidence="3" type="ORF">GCM10009021_06030</name>
</gene>
<dbReference type="SUPFAM" id="SSF53850">
    <property type="entry name" value="Periplasmic binding protein-like II"/>
    <property type="match status" value="2"/>
</dbReference>
<dbReference type="InterPro" id="IPR006311">
    <property type="entry name" value="TAT_signal"/>
</dbReference>
<organism evidence="3 4">
    <name type="scientific">Halarchaeum nitratireducens</name>
    <dbReference type="NCBI Taxonomy" id="489913"/>
    <lineage>
        <taxon>Archaea</taxon>
        <taxon>Methanobacteriati</taxon>
        <taxon>Methanobacteriota</taxon>
        <taxon>Stenosarchaea group</taxon>
        <taxon>Halobacteria</taxon>
        <taxon>Halobacteriales</taxon>
        <taxon>Halobacteriaceae</taxon>
    </lineage>
</organism>
<dbReference type="PANTHER" id="PTHR30290">
    <property type="entry name" value="PERIPLASMIC BINDING COMPONENT OF ABC TRANSPORTER"/>
    <property type="match status" value="1"/>
</dbReference>
<evidence type="ECO:0000259" key="2">
    <source>
        <dbReference type="Pfam" id="PF00496"/>
    </source>
</evidence>
<evidence type="ECO:0000313" key="4">
    <source>
        <dbReference type="Proteomes" id="UP000608850"/>
    </source>
</evidence>
<evidence type="ECO:0000256" key="1">
    <source>
        <dbReference type="SAM" id="MobiDB-lite"/>
    </source>
</evidence>